<dbReference type="Proteomes" id="UP000324091">
    <property type="component" value="Chromosome 1"/>
</dbReference>
<name>A0A5C6PND3_9TELE</name>
<proteinExistence type="predicted"/>
<dbReference type="AlphaFoldDB" id="A0A5C6PND3"/>
<evidence type="ECO:0000256" key="3">
    <source>
        <dbReference type="ARBA" id="ARBA00022771"/>
    </source>
</evidence>
<evidence type="ECO:0000313" key="6">
    <source>
        <dbReference type="EMBL" id="TWW80943.1"/>
    </source>
</evidence>
<keyword evidence="7" id="KW-1185">Reference proteome</keyword>
<gene>
    <name evidence="6" type="ORF">D4764_01G0007580</name>
</gene>
<evidence type="ECO:0000256" key="1">
    <source>
        <dbReference type="ARBA" id="ARBA00004123"/>
    </source>
</evidence>
<dbReference type="InterPro" id="IPR052035">
    <property type="entry name" value="ZnF_BED_domain_contain"/>
</dbReference>
<evidence type="ECO:0000256" key="5">
    <source>
        <dbReference type="ARBA" id="ARBA00023242"/>
    </source>
</evidence>
<keyword evidence="2" id="KW-0479">Metal-binding</keyword>
<comment type="caution">
    <text evidence="6">The sequence shown here is derived from an EMBL/GenBank/DDBJ whole genome shotgun (WGS) entry which is preliminary data.</text>
</comment>
<keyword evidence="3" id="KW-0863">Zinc-finger</keyword>
<sequence length="250" mass="27472">MIVKDGRPFSIVEDEGFQNFIKILDPSYSIPSRKAVKAKVEARYTVAKEKALAEIKQTSAVGLTADMWTSVNMDAYLGVTCHYVSDSLDLATVLLEDVPLETATTSATASEQNHNLWALLDNYVESQHRISSASASAAVEIQGPLWAGDLCGMETSVGWRPLWAGALCGLEISVGWSSLWAGDLCGLETSVGWSSVWAGAFHMLKHVEQSGTRDKEAEVEEEVRSLRDKQNTTTTEDMISTLRFLPLRKR</sequence>
<dbReference type="Gene3D" id="1.10.10.1070">
    <property type="entry name" value="Zinc finger, BED domain-containing"/>
    <property type="match status" value="1"/>
</dbReference>
<dbReference type="PANTHER" id="PTHR46481">
    <property type="entry name" value="ZINC FINGER BED DOMAIN-CONTAINING PROTEIN 4"/>
    <property type="match status" value="1"/>
</dbReference>
<organism evidence="6 7">
    <name type="scientific">Takifugu flavidus</name>
    <name type="common">sansaifugu</name>
    <dbReference type="NCBI Taxonomy" id="433684"/>
    <lineage>
        <taxon>Eukaryota</taxon>
        <taxon>Metazoa</taxon>
        <taxon>Chordata</taxon>
        <taxon>Craniata</taxon>
        <taxon>Vertebrata</taxon>
        <taxon>Euteleostomi</taxon>
        <taxon>Actinopterygii</taxon>
        <taxon>Neopterygii</taxon>
        <taxon>Teleostei</taxon>
        <taxon>Neoteleostei</taxon>
        <taxon>Acanthomorphata</taxon>
        <taxon>Eupercaria</taxon>
        <taxon>Tetraodontiformes</taxon>
        <taxon>Tetradontoidea</taxon>
        <taxon>Tetraodontidae</taxon>
        <taxon>Takifugu</taxon>
    </lineage>
</organism>
<evidence type="ECO:0000313" key="7">
    <source>
        <dbReference type="Proteomes" id="UP000324091"/>
    </source>
</evidence>
<dbReference type="GO" id="GO:0005634">
    <property type="term" value="C:nucleus"/>
    <property type="evidence" value="ECO:0007669"/>
    <property type="project" value="UniProtKB-SubCell"/>
</dbReference>
<protein>
    <submittedName>
        <fullName evidence="6">Uncharacterized protein</fullName>
    </submittedName>
</protein>
<dbReference type="GO" id="GO:0008270">
    <property type="term" value="F:zinc ion binding"/>
    <property type="evidence" value="ECO:0007669"/>
    <property type="project" value="UniProtKB-KW"/>
</dbReference>
<accession>A0A5C6PND3</accession>
<keyword evidence="4" id="KW-0862">Zinc</keyword>
<evidence type="ECO:0000256" key="4">
    <source>
        <dbReference type="ARBA" id="ARBA00022833"/>
    </source>
</evidence>
<dbReference type="PANTHER" id="PTHR46481:SF10">
    <property type="entry name" value="ZINC FINGER BED DOMAIN-CONTAINING PROTEIN 39"/>
    <property type="match status" value="1"/>
</dbReference>
<comment type="subcellular location">
    <subcellularLocation>
        <location evidence="1">Nucleus</location>
    </subcellularLocation>
</comment>
<keyword evidence="5" id="KW-0539">Nucleus</keyword>
<reference evidence="6 7" key="1">
    <citation type="submission" date="2019-04" db="EMBL/GenBank/DDBJ databases">
        <title>Chromosome genome assembly for Takifugu flavidus.</title>
        <authorList>
            <person name="Xiao S."/>
        </authorList>
    </citation>
    <scope>NUCLEOTIDE SEQUENCE [LARGE SCALE GENOMIC DNA]</scope>
    <source>
        <strain evidence="6">HTHZ2018</strain>
        <tissue evidence="6">Muscle</tissue>
    </source>
</reference>
<dbReference type="SUPFAM" id="SSF140996">
    <property type="entry name" value="Hermes dimerisation domain"/>
    <property type="match status" value="1"/>
</dbReference>
<dbReference type="EMBL" id="RHFK02000001">
    <property type="protein sequence ID" value="TWW80943.1"/>
    <property type="molecule type" value="Genomic_DNA"/>
</dbReference>
<evidence type="ECO:0000256" key="2">
    <source>
        <dbReference type="ARBA" id="ARBA00022723"/>
    </source>
</evidence>